<accession>A0A318K6B3</accession>
<organism evidence="1 2">
    <name type="scientific">Nocardia tenerifensis</name>
    <dbReference type="NCBI Taxonomy" id="228006"/>
    <lineage>
        <taxon>Bacteria</taxon>
        <taxon>Bacillati</taxon>
        <taxon>Actinomycetota</taxon>
        <taxon>Actinomycetes</taxon>
        <taxon>Mycobacteriales</taxon>
        <taxon>Nocardiaceae</taxon>
        <taxon>Nocardia</taxon>
    </lineage>
</organism>
<evidence type="ECO:0000313" key="2">
    <source>
        <dbReference type="Proteomes" id="UP000247569"/>
    </source>
</evidence>
<keyword evidence="2" id="KW-1185">Reference proteome</keyword>
<dbReference type="Proteomes" id="UP000247569">
    <property type="component" value="Unassembled WGS sequence"/>
</dbReference>
<gene>
    <name evidence="1" type="ORF">DFR70_113169</name>
</gene>
<reference evidence="1 2" key="1">
    <citation type="submission" date="2018-05" db="EMBL/GenBank/DDBJ databases">
        <title>Genomic Encyclopedia of Type Strains, Phase IV (KMG-IV): sequencing the most valuable type-strain genomes for metagenomic binning, comparative biology and taxonomic classification.</title>
        <authorList>
            <person name="Goeker M."/>
        </authorList>
    </citation>
    <scope>NUCLEOTIDE SEQUENCE [LARGE SCALE GENOMIC DNA]</scope>
    <source>
        <strain evidence="1 2">DSM 44704</strain>
    </source>
</reference>
<dbReference type="EMBL" id="QJKF01000013">
    <property type="protein sequence ID" value="PXX58834.1"/>
    <property type="molecule type" value="Genomic_DNA"/>
</dbReference>
<dbReference type="AlphaFoldDB" id="A0A318K6B3"/>
<proteinExistence type="predicted"/>
<name>A0A318K6B3_9NOCA</name>
<evidence type="ECO:0000313" key="1">
    <source>
        <dbReference type="EMBL" id="PXX58834.1"/>
    </source>
</evidence>
<comment type="caution">
    <text evidence="1">The sequence shown here is derived from an EMBL/GenBank/DDBJ whole genome shotgun (WGS) entry which is preliminary data.</text>
</comment>
<dbReference type="RefSeq" id="WP_146251304.1">
    <property type="nucleotide sequence ID" value="NZ_QJKF01000013.1"/>
</dbReference>
<protein>
    <submittedName>
        <fullName evidence="1">Uncharacterized protein</fullName>
    </submittedName>
</protein>
<sequence length="141" mass="14062">MSRFETVRPSAVIVGALAGAALVGAMVGAGPSGARPDPTLAIGEIKVSETKAEVKVEYNCAKSDGISVLAVGMLQSNPKSEPAAGEAVQPAECDGQDKAITVEVPAGQGKFDPKSGGLVAAGLADGNGESIARAALTYKPR</sequence>